<reference evidence="2" key="1">
    <citation type="journal article" date="2022" name="Mol. Ecol. Resour.">
        <title>The genomes of chicory, endive, great burdock and yacon provide insights into Asteraceae palaeo-polyploidization history and plant inulin production.</title>
        <authorList>
            <person name="Fan W."/>
            <person name="Wang S."/>
            <person name="Wang H."/>
            <person name="Wang A."/>
            <person name="Jiang F."/>
            <person name="Liu H."/>
            <person name="Zhao H."/>
            <person name="Xu D."/>
            <person name="Zhang Y."/>
        </authorList>
    </citation>
    <scope>NUCLEOTIDE SEQUENCE [LARGE SCALE GENOMIC DNA]</scope>
    <source>
        <strain evidence="2">cv. Niubang</strain>
    </source>
</reference>
<gene>
    <name evidence="1" type="ORF">L6452_08136</name>
</gene>
<reference evidence="1 2" key="2">
    <citation type="journal article" date="2022" name="Mol. Ecol. Resour.">
        <title>The genomes of chicory, endive, great burdock and yacon provide insights into Asteraceae paleo-polyploidization history and plant inulin production.</title>
        <authorList>
            <person name="Fan W."/>
            <person name="Wang S."/>
            <person name="Wang H."/>
            <person name="Wang A."/>
            <person name="Jiang F."/>
            <person name="Liu H."/>
            <person name="Zhao H."/>
            <person name="Xu D."/>
            <person name="Zhang Y."/>
        </authorList>
    </citation>
    <scope>NUCLEOTIDE SEQUENCE [LARGE SCALE GENOMIC DNA]</scope>
    <source>
        <strain evidence="2">cv. Niubang</strain>
    </source>
</reference>
<name>A0ACB9DGW2_ARCLA</name>
<accession>A0ACB9DGW2</accession>
<protein>
    <submittedName>
        <fullName evidence="1">Uncharacterized protein</fullName>
    </submittedName>
</protein>
<evidence type="ECO:0000313" key="1">
    <source>
        <dbReference type="EMBL" id="KAI3745730.1"/>
    </source>
</evidence>
<evidence type="ECO:0000313" key="2">
    <source>
        <dbReference type="Proteomes" id="UP001055879"/>
    </source>
</evidence>
<dbReference type="Proteomes" id="UP001055879">
    <property type="component" value="Linkage Group LG03"/>
</dbReference>
<proteinExistence type="predicted"/>
<organism evidence="1 2">
    <name type="scientific">Arctium lappa</name>
    <name type="common">Greater burdock</name>
    <name type="synonym">Lappa major</name>
    <dbReference type="NCBI Taxonomy" id="4217"/>
    <lineage>
        <taxon>Eukaryota</taxon>
        <taxon>Viridiplantae</taxon>
        <taxon>Streptophyta</taxon>
        <taxon>Embryophyta</taxon>
        <taxon>Tracheophyta</taxon>
        <taxon>Spermatophyta</taxon>
        <taxon>Magnoliopsida</taxon>
        <taxon>eudicotyledons</taxon>
        <taxon>Gunneridae</taxon>
        <taxon>Pentapetalae</taxon>
        <taxon>asterids</taxon>
        <taxon>campanulids</taxon>
        <taxon>Asterales</taxon>
        <taxon>Asteraceae</taxon>
        <taxon>Carduoideae</taxon>
        <taxon>Cardueae</taxon>
        <taxon>Arctiinae</taxon>
        <taxon>Arctium</taxon>
    </lineage>
</organism>
<sequence length="446" mass="50248">MKNPQKLLLQITKRLSDIKWRFLLLLIVPISLLLFIYTTTAAAAAHGGGFSDYNPFYYLNNLKSLFYNSNNENRSSNYSVRTFPATDTAALPPVIGDRKAELERSRMAVCLVGGARRFELTGPSIVEKILEEYPNADLFVNSPLDSKSYKFCLLKSAPRIAAIRIFRPEKIPESESAVRVLTASNSPKGIQGLLQYFNLVEGCLTMVKSYQQRNNFTYDWIIRTRVDGYWSTRLRPDFFIPGHYVVPSGSSYGGLNDRFGVGDLNTSITALSRLSMIPELDSAEFHELNSESAFLAQLRVRNISFLTKPLPFCVVSDRTYDFPPERFGVPVADLSSKGPLSGVKCRPCTARFSGRSAAKVVNGLDRQWSWTDTGNDTLKLCDGHGGWEDGWEKLFDSVAGKKLATVRKRVSELSFEECVADFEYLKRRSAVWDVLPAVDLCRKFRR</sequence>
<dbReference type="EMBL" id="CM042049">
    <property type="protein sequence ID" value="KAI3745730.1"/>
    <property type="molecule type" value="Genomic_DNA"/>
</dbReference>
<comment type="caution">
    <text evidence="1">The sequence shown here is derived from an EMBL/GenBank/DDBJ whole genome shotgun (WGS) entry which is preliminary data.</text>
</comment>
<keyword evidence="2" id="KW-1185">Reference proteome</keyword>